<dbReference type="PANTHER" id="PTHR23419:SF8">
    <property type="entry name" value="FI09726P"/>
    <property type="match status" value="1"/>
</dbReference>
<dbReference type="InterPro" id="IPR004323">
    <property type="entry name" value="Ion_tolerance_CutA"/>
</dbReference>
<dbReference type="Proteomes" id="UP000183812">
    <property type="component" value="Unassembled WGS sequence"/>
</dbReference>
<dbReference type="Gene3D" id="3.30.70.120">
    <property type="match status" value="1"/>
</dbReference>
<protein>
    <submittedName>
        <fullName evidence="2">Divalent cation tolerance protein</fullName>
    </submittedName>
</protein>
<name>A0A1G7C2E4_RHOCA</name>
<dbReference type="RefSeq" id="WP_074552424.1">
    <property type="nucleotide sequence ID" value="NZ_CP119563.1"/>
</dbReference>
<dbReference type="InterPro" id="IPR011322">
    <property type="entry name" value="N-reg_PII-like_a/b"/>
</dbReference>
<sequence length="103" mass="11175">MTLSRIHTTLSDTASAKTLAEALLQARLVACAHIAPPGLSLYTWNGTAEESTEVMLWLKTTPEHAAEAVAELARRHPYDCPMILTDTVEANPAYVAWVAEQVA</sequence>
<evidence type="ECO:0000313" key="2">
    <source>
        <dbReference type="EMBL" id="SDE33534.1"/>
    </source>
</evidence>
<dbReference type="GO" id="GO:0005507">
    <property type="term" value="F:copper ion binding"/>
    <property type="evidence" value="ECO:0007669"/>
    <property type="project" value="TreeGrafter"/>
</dbReference>
<dbReference type="SUPFAM" id="SSF54913">
    <property type="entry name" value="GlnB-like"/>
    <property type="match status" value="1"/>
</dbReference>
<dbReference type="Pfam" id="PF03091">
    <property type="entry name" value="CutA1"/>
    <property type="match status" value="1"/>
</dbReference>
<evidence type="ECO:0000313" key="3">
    <source>
        <dbReference type="Proteomes" id="UP000183812"/>
    </source>
</evidence>
<comment type="similarity">
    <text evidence="1">Belongs to the CutA family.</text>
</comment>
<accession>A0A1G7C2E4</accession>
<gene>
    <name evidence="2" type="ORF">SAMN04244550_00142</name>
</gene>
<dbReference type="GO" id="GO:0010038">
    <property type="term" value="P:response to metal ion"/>
    <property type="evidence" value="ECO:0007669"/>
    <property type="project" value="InterPro"/>
</dbReference>
<proteinExistence type="inferred from homology"/>
<reference evidence="2 3" key="1">
    <citation type="submission" date="2016-10" db="EMBL/GenBank/DDBJ databases">
        <authorList>
            <person name="de Groot N.N."/>
        </authorList>
    </citation>
    <scope>NUCLEOTIDE SEQUENCE [LARGE SCALE GENOMIC DNA]</scope>
    <source>
        <strain evidence="3">DSM 938 / 37b4</strain>
    </source>
</reference>
<dbReference type="EMBL" id="FNAY01000001">
    <property type="protein sequence ID" value="SDE33534.1"/>
    <property type="molecule type" value="Genomic_DNA"/>
</dbReference>
<dbReference type="PANTHER" id="PTHR23419">
    <property type="entry name" value="DIVALENT CATION TOLERANCE CUTA-RELATED"/>
    <property type="match status" value="1"/>
</dbReference>
<dbReference type="OrthoDB" id="37622at2"/>
<dbReference type="InterPro" id="IPR015867">
    <property type="entry name" value="N-reg_PII/ATP_PRibTrfase_C"/>
</dbReference>
<organism evidence="2 3">
    <name type="scientific">Rhodobacter capsulatus</name>
    <name type="common">Rhodopseudomonas capsulata</name>
    <dbReference type="NCBI Taxonomy" id="1061"/>
    <lineage>
        <taxon>Bacteria</taxon>
        <taxon>Pseudomonadati</taxon>
        <taxon>Pseudomonadota</taxon>
        <taxon>Alphaproteobacteria</taxon>
        <taxon>Rhodobacterales</taxon>
        <taxon>Rhodobacter group</taxon>
        <taxon>Rhodobacter</taxon>
    </lineage>
</organism>
<evidence type="ECO:0000256" key="1">
    <source>
        <dbReference type="ARBA" id="ARBA00010169"/>
    </source>
</evidence>
<dbReference type="AlphaFoldDB" id="A0A1G7C2E4"/>